<dbReference type="PANTHER" id="PTHR11795:SF445">
    <property type="entry name" value="AMINO ACID ABC TRANSPORTER PERMEASE PROTEIN"/>
    <property type="match status" value="1"/>
</dbReference>
<evidence type="ECO:0000256" key="5">
    <source>
        <dbReference type="ARBA" id="ARBA00022970"/>
    </source>
</evidence>
<keyword evidence="2" id="KW-0813">Transport</keyword>
<organism evidence="10 11">
    <name type="scientific">Geotoga petraea</name>
    <dbReference type="NCBI Taxonomy" id="28234"/>
    <lineage>
        <taxon>Bacteria</taxon>
        <taxon>Thermotogati</taxon>
        <taxon>Thermotogota</taxon>
        <taxon>Thermotogae</taxon>
        <taxon>Petrotogales</taxon>
        <taxon>Petrotogaceae</taxon>
        <taxon>Geotoga</taxon>
    </lineage>
</organism>
<feature type="transmembrane region" description="Helical" evidence="9">
    <location>
        <begin position="54"/>
        <end position="77"/>
    </location>
</feature>
<evidence type="ECO:0000256" key="6">
    <source>
        <dbReference type="ARBA" id="ARBA00022989"/>
    </source>
</evidence>
<dbReference type="GO" id="GO:0022857">
    <property type="term" value="F:transmembrane transporter activity"/>
    <property type="evidence" value="ECO:0007669"/>
    <property type="project" value="InterPro"/>
</dbReference>
<evidence type="ECO:0000313" key="10">
    <source>
        <dbReference type="EMBL" id="TGG88896.1"/>
    </source>
</evidence>
<dbReference type="InterPro" id="IPR052157">
    <property type="entry name" value="BCAA_transport_permease"/>
</dbReference>
<dbReference type="CDD" id="cd06582">
    <property type="entry name" value="TM_PBP1_LivH_like"/>
    <property type="match status" value="1"/>
</dbReference>
<feature type="transmembrane region" description="Helical" evidence="9">
    <location>
        <begin position="141"/>
        <end position="162"/>
    </location>
</feature>
<feature type="transmembrane region" description="Helical" evidence="9">
    <location>
        <begin position="259"/>
        <end position="280"/>
    </location>
</feature>
<feature type="transmembrane region" description="Helical" evidence="9">
    <location>
        <begin position="20"/>
        <end position="42"/>
    </location>
</feature>
<keyword evidence="7 9" id="KW-0472">Membrane</keyword>
<evidence type="ECO:0000256" key="1">
    <source>
        <dbReference type="ARBA" id="ARBA00004651"/>
    </source>
</evidence>
<dbReference type="PANTHER" id="PTHR11795">
    <property type="entry name" value="BRANCHED-CHAIN AMINO ACID TRANSPORT SYSTEM PERMEASE PROTEIN LIVH"/>
    <property type="match status" value="1"/>
</dbReference>
<keyword evidence="5" id="KW-0029">Amino-acid transport</keyword>
<proteinExistence type="inferred from homology"/>
<evidence type="ECO:0000256" key="4">
    <source>
        <dbReference type="ARBA" id="ARBA00022692"/>
    </source>
</evidence>
<keyword evidence="6 9" id="KW-1133">Transmembrane helix</keyword>
<accession>A0A4Z0W4Z9</accession>
<dbReference type="EMBL" id="SRME01000001">
    <property type="protein sequence ID" value="TGG88896.1"/>
    <property type="molecule type" value="Genomic_DNA"/>
</dbReference>
<evidence type="ECO:0000256" key="9">
    <source>
        <dbReference type="SAM" id="Phobius"/>
    </source>
</evidence>
<keyword evidence="3" id="KW-1003">Cell membrane</keyword>
<evidence type="ECO:0000256" key="8">
    <source>
        <dbReference type="ARBA" id="ARBA00037998"/>
    </source>
</evidence>
<feature type="transmembrane region" description="Helical" evidence="9">
    <location>
        <begin position="97"/>
        <end position="120"/>
    </location>
</feature>
<reference evidence="10 11" key="1">
    <citation type="submission" date="2019-04" db="EMBL/GenBank/DDBJ databases">
        <title>Draft genome sequence data and analysis of a Fermenting Bacterium, Geotoga petraea strain HO-Geo1, isolated from heavy-oil petroleum reservoir in Russia.</title>
        <authorList>
            <person name="Grouzdev D.S."/>
            <person name="Semenova E.M."/>
            <person name="Sokolova D.S."/>
            <person name="Tourova T.P."/>
            <person name="Poltaraus A.B."/>
            <person name="Nazina T.N."/>
        </authorList>
    </citation>
    <scope>NUCLEOTIDE SEQUENCE [LARGE SCALE GENOMIC DNA]</scope>
    <source>
        <strain evidence="10 11">HO-Geo1</strain>
    </source>
</reference>
<dbReference type="GO" id="GO:0005886">
    <property type="term" value="C:plasma membrane"/>
    <property type="evidence" value="ECO:0007669"/>
    <property type="project" value="UniProtKB-SubCell"/>
</dbReference>
<dbReference type="GO" id="GO:0006865">
    <property type="term" value="P:amino acid transport"/>
    <property type="evidence" value="ECO:0007669"/>
    <property type="project" value="UniProtKB-KW"/>
</dbReference>
<feature type="transmembrane region" description="Helical" evidence="9">
    <location>
        <begin position="228"/>
        <end position="253"/>
    </location>
</feature>
<protein>
    <submittedName>
        <fullName evidence="10">Branched-chain amino acid ABC transporter permease</fullName>
    </submittedName>
</protein>
<evidence type="ECO:0000256" key="7">
    <source>
        <dbReference type="ARBA" id="ARBA00023136"/>
    </source>
</evidence>
<keyword evidence="4 9" id="KW-0812">Transmembrane</keyword>
<evidence type="ECO:0000256" key="2">
    <source>
        <dbReference type="ARBA" id="ARBA00022448"/>
    </source>
</evidence>
<comment type="similarity">
    <text evidence="8">Belongs to the binding-protein-dependent transport system permease family. LivHM subfamily.</text>
</comment>
<comment type="caution">
    <text evidence="10">The sequence shown here is derived from an EMBL/GenBank/DDBJ whole genome shotgun (WGS) entry which is preliminary data.</text>
</comment>
<gene>
    <name evidence="10" type="ORF">E4650_01500</name>
</gene>
<sequence length="291" mass="31324">MKGVCVLFANVFINGTINGSIYALIALGFSLTFGVAGVVNLYHGAYYMVAAYMMYWFVSIGVSPILAALLSLLFVAILGSAMMKGPILYLRKRGESIYILIFTLGASYFTQYLLTLIFGARRYSIEPFFDTSIELLGETIPGSRSFAFLISIITIIVLMLFINKTTFGKQILATSQDTYAAELVGINTSRVFVAVAAISAVLAGIGGIAISPFLSISVDMWLSTLLKAFSIVILGGLGSIGGSIVAAFIMGYLEGFISYAWSSSMAEVSFLVLVFIFLIFKPTGIMGKKTI</sequence>
<name>A0A4Z0W4Z9_9BACT</name>
<dbReference type="Proteomes" id="UP000297288">
    <property type="component" value="Unassembled WGS sequence"/>
</dbReference>
<dbReference type="AlphaFoldDB" id="A0A4Z0W4Z9"/>
<evidence type="ECO:0000313" key="11">
    <source>
        <dbReference type="Proteomes" id="UP000297288"/>
    </source>
</evidence>
<comment type="subcellular location">
    <subcellularLocation>
        <location evidence="1">Cell membrane</location>
        <topology evidence="1">Multi-pass membrane protein</topology>
    </subcellularLocation>
</comment>
<dbReference type="Pfam" id="PF02653">
    <property type="entry name" value="BPD_transp_2"/>
    <property type="match status" value="1"/>
</dbReference>
<evidence type="ECO:0000256" key="3">
    <source>
        <dbReference type="ARBA" id="ARBA00022475"/>
    </source>
</evidence>
<feature type="transmembrane region" description="Helical" evidence="9">
    <location>
        <begin position="191"/>
        <end position="216"/>
    </location>
</feature>
<dbReference type="OrthoDB" id="9807115at2"/>
<dbReference type="InterPro" id="IPR001851">
    <property type="entry name" value="ABC_transp_permease"/>
</dbReference>